<dbReference type="OrthoDB" id="9811671at2"/>
<organism evidence="1 2">
    <name type="scientific">Celeribacter marinus</name>
    <dbReference type="NCBI Taxonomy" id="1397108"/>
    <lineage>
        <taxon>Bacteria</taxon>
        <taxon>Pseudomonadati</taxon>
        <taxon>Pseudomonadota</taxon>
        <taxon>Alphaproteobacteria</taxon>
        <taxon>Rhodobacterales</taxon>
        <taxon>Roseobacteraceae</taxon>
        <taxon>Celeribacter</taxon>
    </lineage>
</organism>
<dbReference type="PANTHER" id="PTHR36919">
    <property type="entry name" value="BLR1215 PROTEIN"/>
    <property type="match status" value="1"/>
</dbReference>
<dbReference type="PATRIC" id="fig|1397108.4.peg.878"/>
<dbReference type="InterPro" id="IPR019223">
    <property type="entry name" value="DUF2147"/>
</dbReference>
<proteinExistence type="predicted"/>
<dbReference type="Proteomes" id="UP000064920">
    <property type="component" value="Chromosome"/>
</dbReference>
<dbReference type="AlphaFoldDB" id="A0A0N7HIC0"/>
<dbReference type="Pfam" id="PF09917">
    <property type="entry name" value="DUF2147"/>
    <property type="match status" value="1"/>
</dbReference>
<gene>
    <name evidence="1" type="ORF">IMCC12053_849</name>
</gene>
<dbReference type="KEGG" id="cmar:IMCC12053_849"/>
<dbReference type="STRING" id="1397108.IMCC12053_849"/>
<name>A0A0N7HIC0_9RHOB</name>
<evidence type="ECO:0000313" key="2">
    <source>
        <dbReference type="Proteomes" id="UP000064920"/>
    </source>
</evidence>
<dbReference type="RefSeq" id="WP_062216008.1">
    <property type="nucleotide sequence ID" value="NZ_CP012023.1"/>
</dbReference>
<dbReference type="Gene3D" id="2.40.128.520">
    <property type="match status" value="1"/>
</dbReference>
<reference evidence="1 2" key="1">
    <citation type="submission" date="2015-05" db="EMBL/GenBank/DDBJ databases">
        <authorList>
            <person name="Wang D.B."/>
            <person name="Wang M."/>
        </authorList>
    </citation>
    <scope>NUCLEOTIDE SEQUENCE [LARGE SCALE GENOMIC DNA]</scope>
    <source>
        <strain evidence="1 2">IMCC 12053</strain>
    </source>
</reference>
<sequence>MKTLLASAVMALGLAAPTVAADAVEGTWQTQVDDGAYAYVTIAPCGSNFCGTISRTFNSDGEYNSPNKGKQIVRDMAPKGDGKFEGKVWRPSNDKIYIGKLDQSGDRIKLKGCVAGGMLCSSQTWARIQ</sequence>
<protein>
    <submittedName>
        <fullName evidence="1">Putative membrane protein</fullName>
    </submittedName>
</protein>
<dbReference type="EMBL" id="CP012023">
    <property type="protein sequence ID" value="ALI54797.1"/>
    <property type="molecule type" value="Genomic_DNA"/>
</dbReference>
<accession>A0A0N7HIC0</accession>
<keyword evidence="2" id="KW-1185">Reference proteome</keyword>
<evidence type="ECO:0000313" key="1">
    <source>
        <dbReference type="EMBL" id="ALI54797.1"/>
    </source>
</evidence>
<dbReference type="PANTHER" id="PTHR36919:SF2">
    <property type="entry name" value="BLL6627 PROTEIN"/>
    <property type="match status" value="1"/>
</dbReference>